<name>K0MD27_BORPB</name>
<protein>
    <submittedName>
        <fullName evidence="1">Uncharacterized protein</fullName>
    </submittedName>
</protein>
<dbReference type="AlphaFoldDB" id="K0MD27"/>
<accession>K0MD27</accession>
<evidence type="ECO:0000313" key="1">
    <source>
        <dbReference type="EMBL" id="CCJ47896.1"/>
    </source>
</evidence>
<sequence>MADAILVRAPDPFCHSGIPLTRFTGAPHSGVARGCGWHPAMKLACPSWRVTAKTRGATVLAVCASALACWADRALLGLFPCKDFGLVIRVKHGARE</sequence>
<dbReference type="Proteomes" id="UP000008035">
    <property type="component" value="Chromosome"/>
</dbReference>
<organism evidence="1 2">
    <name type="scientific">Bordetella parapertussis (strain Bpp5)</name>
    <dbReference type="NCBI Taxonomy" id="1208660"/>
    <lineage>
        <taxon>Bacteria</taxon>
        <taxon>Pseudomonadati</taxon>
        <taxon>Pseudomonadota</taxon>
        <taxon>Betaproteobacteria</taxon>
        <taxon>Burkholderiales</taxon>
        <taxon>Alcaligenaceae</taxon>
        <taxon>Bordetella</taxon>
    </lineage>
</organism>
<dbReference type="HOGENOM" id="CLU_2354219_0_0_4"/>
<gene>
    <name evidence="1" type="ordered locus">BN117_0563</name>
</gene>
<dbReference type="KEGG" id="bpar:BN117_0563"/>
<evidence type="ECO:0000313" key="2">
    <source>
        <dbReference type="Proteomes" id="UP000008035"/>
    </source>
</evidence>
<dbReference type="EMBL" id="HE965803">
    <property type="protein sequence ID" value="CCJ47896.1"/>
    <property type="molecule type" value="Genomic_DNA"/>
</dbReference>
<proteinExistence type="predicted"/>
<reference evidence="1 2" key="1">
    <citation type="journal article" date="2012" name="BMC Genomics">
        <title>Comparative genomics of the classical Bordetella subspecies: the evolution and exchange of virulence-associated diversity amongst closely related pathogens.</title>
        <authorList>
            <person name="Park J."/>
            <person name="Zhang Y."/>
            <person name="Buboltz A.M."/>
            <person name="Zhang X."/>
            <person name="Schuster S.C."/>
            <person name="Ahuja U."/>
            <person name="Liu M."/>
            <person name="Miller J.F."/>
            <person name="Sebaihia M."/>
            <person name="Bentley S.D."/>
            <person name="Parkhill J."/>
            <person name="Harvill E.T."/>
        </authorList>
    </citation>
    <scope>NUCLEOTIDE SEQUENCE [LARGE SCALE GENOMIC DNA]</scope>
    <source>
        <strain evidence="1 2">Bpp5</strain>
    </source>
</reference>